<reference evidence="1" key="1">
    <citation type="submission" date="2022-08" db="EMBL/GenBank/DDBJ databases">
        <title>Genome Sequence of Lecanicillium fungicola.</title>
        <authorList>
            <person name="Buettner E."/>
        </authorList>
    </citation>
    <scope>NUCLEOTIDE SEQUENCE</scope>
    <source>
        <strain evidence="1">Babe33</strain>
    </source>
</reference>
<sequence>MSAILFITFFAPNLTVLVVGQSLLGVPLAIFQVTTVIYALELAPLKLRAYFTNYVNFCWAFGQLIATGILRGMLSQPAPWAYRIPFAIQWFWPVLLIPLIFFAPESPWWLVRAGRKDEARQVLERLVSPRNVNYDLDKNIDLMVVTTEHERRIQSETTYIACFKGVNLRRTLIVLGIYSIQTFNGNPLRGYSTYFLQQAGVPTTQAFNLTIVGFAVAIVGGFFSWVLLQPFGRRAIYFWSLVQMCVLLLLIGILGVLKAQDSKPSYPYAIGSLLIVSSFLYNCSIGPLTNTLCSEIPSSILRSKSIALARWTYIITTIIAGVLTPYQLNPTAWNWGAKTGFFWGGSCFLSALFAYFFVPEPKGRTTAELDILFETGVSARHFSTTAVSLPEALIGNSKLEEA</sequence>
<name>A0ACC1MTW3_9HYPO</name>
<dbReference type="Proteomes" id="UP001143910">
    <property type="component" value="Unassembled WGS sequence"/>
</dbReference>
<evidence type="ECO:0000313" key="1">
    <source>
        <dbReference type="EMBL" id="KAJ2970460.1"/>
    </source>
</evidence>
<gene>
    <name evidence="1" type="ORF">NQ176_g8176</name>
</gene>
<accession>A0ACC1MTW3</accession>
<dbReference type="EMBL" id="JANJQO010001532">
    <property type="protein sequence ID" value="KAJ2970460.1"/>
    <property type="molecule type" value="Genomic_DNA"/>
</dbReference>
<evidence type="ECO:0000313" key="2">
    <source>
        <dbReference type="Proteomes" id="UP001143910"/>
    </source>
</evidence>
<comment type="caution">
    <text evidence="1">The sequence shown here is derived from an EMBL/GenBank/DDBJ whole genome shotgun (WGS) entry which is preliminary data.</text>
</comment>
<protein>
    <submittedName>
        <fullName evidence="1">Uncharacterized protein</fullName>
    </submittedName>
</protein>
<proteinExistence type="predicted"/>
<keyword evidence="2" id="KW-1185">Reference proteome</keyword>
<organism evidence="1 2">
    <name type="scientific">Zarea fungicola</name>
    <dbReference type="NCBI Taxonomy" id="93591"/>
    <lineage>
        <taxon>Eukaryota</taxon>
        <taxon>Fungi</taxon>
        <taxon>Dikarya</taxon>
        <taxon>Ascomycota</taxon>
        <taxon>Pezizomycotina</taxon>
        <taxon>Sordariomycetes</taxon>
        <taxon>Hypocreomycetidae</taxon>
        <taxon>Hypocreales</taxon>
        <taxon>Cordycipitaceae</taxon>
        <taxon>Zarea</taxon>
    </lineage>
</organism>